<organism evidence="2 3">
    <name type="scientific">Mycena indigotica</name>
    <dbReference type="NCBI Taxonomy" id="2126181"/>
    <lineage>
        <taxon>Eukaryota</taxon>
        <taxon>Fungi</taxon>
        <taxon>Dikarya</taxon>
        <taxon>Basidiomycota</taxon>
        <taxon>Agaricomycotina</taxon>
        <taxon>Agaricomycetes</taxon>
        <taxon>Agaricomycetidae</taxon>
        <taxon>Agaricales</taxon>
        <taxon>Marasmiineae</taxon>
        <taxon>Mycenaceae</taxon>
        <taxon>Mycena</taxon>
    </lineage>
</organism>
<dbReference type="OrthoDB" id="2886361at2759"/>
<accession>A0A8H6RZ59</accession>
<reference evidence="2" key="1">
    <citation type="submission" date="2020-05" db="EMBL/GenBank/DDBJ databases">
        <title>Mycena genomes resolve the evolution of fungal bioluminescence.</title>
        <authorList>
            <person name="Tsai I.J."/>
        </authorList>
    </citation>
    <scope>NUCLEOTIDE SEQUENCE</scope>
    <source>
        <strain evidence="2">171206Taipei</strain>
    </source>
</reference>
<dbReference type="SUPFAM" id="SSF81383">
    <property type="entry name" value="F-box domain"/>
    <property type="match status" value="1"/>
</dbReference>
<evidence type="ECO:0000313" key="3">
    <source>
        <dbReference type="Proteomes" id="UP000636479"/>
    </source>
</evidence>
<comment type="caution">
    <text evidence="2">The sequence shown here is derived from an EMBL/GenBank/DDBJ whole genome shotgun (WGS) entry which is preliminary data.</text>
</comment>
<evidence type="ECO:0000259" key="1">
    <source>
        <dbReference type="PROSITE" id="PS50181"/>
    </source>
</evidence>
<evidence type="ECO:0000313" key="2">
    <source>
        <dbReference type="EMBL" id="KAF7289275.1"/>
    </source>
</evidence>
<sequence length="479" mass="53415">MATETILPRLLLSQLPVEITLEVASKLSLSDALSLLWTCASFYALSGQRSFWIVILTTARDHIPLLCQPYTDFSVYPLDKLRELVYSQLRLEGNWSRSHPQVKRHLPPVKFGEKVEILSTLQGTGLALLHLPDSRKLICWDTETSGQEPVIPAIPTTGRIVGVSAPFGLGNVSYVAVLIMQWHEPYTTERHLITIHHKGKIVTAFTNEFTLSRTPNGHYFESLFLTEDLVGTLLVEESDNQCLLSFTGNKEIMSKPQTSAKMDLPQHIFNERDLTVCFAFRGHLYNLIEDGEVVQIQHVSRKSLSSGRCEETNLFTSKISAEEVLQPFCFILPSNPLYGIAAAFIHFHTAHPKIQLIFVPATIDISNGDDEEDSPLIFAPDCHIVNIEGRPADISLVWMDHSGCNVIFIVATQLTEAAEGLSLKLLLVRYRRETQSSTVHRLALPEDFDGAVAAVSVDETMGAVHLVSAVGTFFTLYYV</sequence>
<dbReference type="GeneID" id="59352821"/>
<keyword evidence="3" id="KW-1185">Reference proteome</keyword>
<proteinExistence type="predicted"/>
<gene>
    <name evidence="2" type="ORF">MIND_01389100</name>
</gene>
<dbReference type="InterPro" id="IPR001810">
    <property type="entry name" value="F-box_dom"/>
</dbReference>
<dbReference type="Proteomes" id="UP000636479">
    <property type="component" value="Unassembled WGS sequence"/>
</dbReference>
<dbReference type="RefSeq" id="XP_037213306.1">
    <property type="nucleotide sequence ID" value="XM_037370305.1"/>
</dbReference>
<dbReference type="AlphaFoldDB" id="A0A8H6RZ59"/>
<protein>
    <submittedName>
        <fullName evidence="2">F-box domain-containing protein</fullName>
    </submittedName>
</protein>
<dbReference type="EMBL" id="JACAZF010000017">
    <property type="protein sequence ID" value="KAF7289275.1"/>
    <property type="molecule type" value="Genomic_DNA"/>
</dbReference>
<dbReference type="PROSITE" id="PS50181">
    <property type="entry name" value="FBOX"/>
    <property type="match status" value="1"/>
</dbReference>
<name>A0A8H6RZ59_9AGAR</name>
<dbReference type="InterPro" id="IPR036047">
    <property type="entry name" value="F-box-like_dom_sf"/>
</dbReference>
<feature type="domain" description="F-box" evidence="1">
    <location>
        <begin position="9"/>
        <end position="55"/>
    </location>
</feature>